<dbReference type="CDD" id="cd23636">
    <property type="entry name" value="TFP_LU_ECD_CD177_rpt2"/>
    <property type="match status" value="1"/>
</dbReference>
<feature type="domain" description="UPAR/Ly6" evidence="7">
    <location>
        <begin position="130"/>
        <end position="204"/>
    </location>
</feature>
<dbReference type="GeneID" id="105311572"/>
<protein>
    <submittedName>
        <fullName evidence="9">CD177 antigen-like</fullName>
    </submittedName>
</protein>
<dbReference type="InterPro" id="IPR051899">
    <property type="entry name" value="Fert-Immune_med_protein"/>
</dbReference>
<dbReference type="RefSeq" id="XP_011385847.1">
    <property type="nucleotide sequence ID" value="XM_011387545.2"/>
</dbReference>
<evidence type="ECO:0000256" key="2">
    <source>
        <dbReference type="ARBA" id="ARBA00022475"/>
    </source>
</evidence>
<dbReference type="GO" id="GO:0043315">
    <property type="term" value="P:positive regulation of neutrophil degranulation"/>
    <property type="evidence" value="ECO:0007669"/>
    <property type="project" value="TreeGrafter"/>
</dbReference>
<dbReference type="Pfam" id="PF00021">
    <property type="entry name" value="UPAR_LY6"/>
    <property type="match status" value="4"/>
</dbReference>
<keyword evidence="8" id="KW-1185">Reference proteome</keyword>
<dbReference type="AlphaFoldDB" id="A0A6P3S6D1"/>
<dbReference type="Gene3D" id="2.10.60.10">
    <property type="entry name" value="CD59"/>
    <property type="match status" value="1"/>
</dbReference>
<evidence type="ECO:0000256" key="3">
    <source>
        <dbReference type="ARBA" id="ARBA00022729"/>
    </source>
</evidence>
<dbReference type="GO" id="GO:0007159">
    <property type="term" value="P:leukocyte cell-cell adhesion"/>
    <property type="evidence" value="ECO:0007669"/>
    <property type="project" value="TreeGrafter"/>
</dbReference>
<organism evidence="8 9">
    <name type="scientific">Pteropus vampyrus</name>
    <name type="common">Large flying fox</name>
    <dbReference type="NCBI Taxonomy" id="132908"/>
    <lineage>
        <taxon>Eukaryota</taxon>
        <taxon>Metazoa</taxon>
        <taxon>Chordata</taxon>
        <taxon>Craniata</taxon>
        <taxon>Vertebrata</taxon>
        <taxon>Euteleostomi</taxon>
        <taxon>Mammalia</taxon>
        <taxon>Eutheria</taxon>
        <taxon>Laurasiatheria</taxon>
        <taxon>Chiroptera</taxon>
        <taxon>Yinpterochiroptera</taxon>
        <taxon>Pteropodoidea</taxon>
        <taxon>Pteropodidae</taxon>
        <taxon>Pteropodinae</taxon>
        <taxon>Pteropus</taxon>
    </lineage>
</organism>
<feature type="domain" description="UPAR/Ly6" evidence="7">
    <location>
        <begin position="256"/>
        <end position="323"/>
    </location>
</feature>
<evidence type="ECO:0000256" key="5">
    <source>
        <dbReference type="ARBA" id="ARBA00023180"/>
    </source>
</evidence>
<dbReference type="PANTHER" id="PTHR16529:SF8">
    <property type="entry name" value="CD177 ANTIGEN"/>
    <property type="match status" value="1"/>
</dbReference>
<evidence type="ECO:0000256" key="1">
    <source>
        <dbReference type="ARBA" id="ARBA00004236"/>
    </source>
</evidence>
<reference evidence="9" key="1">
    <citation type="submission" date="2025-08" db="UniProtKB">
        <authorList>
            <consortium name="RefSeq"/>
        </authorList>
    </citation>
    <scope>IDENTIFICATION</scope>
    <source>
        <tissue evidence="9">Kidney</tissue>
    </source>
</reference>
<evidence type="ECO:0000259" key="7">
    <source>
        <dbReference type="Pfam" id="PF00021"/>
    </source>
</evidence>
<dbReference type="GO" id="GO:2001044">
    <property type="term" value="P:regulation of integrin-mediated signaling pathway"/>
    <property type="evidence" value="ECO:0007669"/>
    <property type="project" value="TreeGrafter"/>
</dbReference>
<accession>A0A6P3S6D1</accession>
<dbReference type="CDD" id="cd23623">
    <property type="entry name" value="TFP_LU_ECD_CD177_rpt1"/>
    <property type="match status" value="1"/>
</dbReference>
<dbReference type="KEGG" id="pvp:105311572"/>
<feature type="domain" description="UPAR/Ly6" evidence="7">
    <location>
        <begin position="362"/>
        <end position="415"/>
    </location>
</feature>
<evidence type="ECO:0000256" key="6">
    <source>
        <dbReference type="SAM" id="SignalP"/>
    </source>
</evidence>
<feature type="domain" description="UPAR/Ly6" evidence="7">
    <location>
        <begin position="48"/>
        <end position="112"/>
    </location>
</feature>
<keyword evidence="5" id="KW-0325">Glycoprotein</keyword>
<feature type="signal peptide" evidence="6">
    <location>
        <begin position="1"/>
        <end position="21"/>
    </location>
</feature>
<dbReference type="GO" id="GO:0098742">
    <property type="term" value="P:cell-cell adhesion via plasma-membrane adhesion molecules"/>
    <property type="evidence" value="ECO:0007669"/>
    <property type="project" value="TreeGrafter"/>
</dbReference>
<proteinExistence type="predicted"/>
<dbReference type="InterPro" id="IPR016054">
    <property type="entry name" value="LY6_UPA_recep-like"/>
</dbReference>
<gene>
    <name evidence="9" type="primary">LOC105311572</name>
</gene>
<keyword evidence="4" id="KW-0472">Membrane</keyword>
<keyword evidence="2" id="KW-1003">Cell membrane</keyword>
<comment type="subcellular location">
    <subcellularLocation>
        <location evidence="1">Cell membrane</location>
    </subcellularLocation>
</comment>
<sequence>MSPALLPALLGIILMLPRAQALICKSGTLESVVDVAQLPLQWTANEATCADGWGCQDTMLFIENGPQVYVLLIKSCTNEEDQEVQVTEHRAGPGLSVISYTHICRGEDRCNDLSTSLPFWAPRPSPVPGSVQCPVCLSTEGCDSEKKLTCPAGHMHCYKGVLQVRGVGMDTNLRVQGCMTEATCNLLNETNEIGPLSLTENCGDGTGPGGTDAALSLAYADPRRFFSPAFRTCQRGVFSEIQPYLAVKPIQWRGSKNVTCDLNEVCQETLLLIDVGPKALIVGSKGCSEAKTKDSKNFSIYSEPPGVFVASYAHFCSSDGCNNAGSTRVLLDSLPRPGFQALGHFQCPVLVDDNALYPGDSENVTCPKGNTHCYRGFLLLSGGGLFDTIAIQGCMAQTYLMNHTQNIGELTVSEYAVKLTFPAGAPPPPTLAWVVGLGLSVALWYGVPLLLTPFPHDS</sequence>
<dbReference type="PANTHER" id="PTHR16529">
    <property type="entry name" value="CD177 ANTIGEN"/>
    <property type="match status" value="1"/>
</dbReference>
<dbReference type="GO" id="GO:0044853">
    <property type="term" value="C:plasma membrane raft"/>
    <property type="evidence" value="ECO:0007669"/>
    <property type="project" value="TreeGrafter"/>
</dbReference>
<dbReference type="CDD" id="cd23624">
    <property type="entry name" value="TFP_LU_ECD_CD177_rpt3"/>
    <property type="match status" value="1"/>
</dbReference>
<keyword evidence="3 6" id="KW-0732">Signal</keyword>
<evidence type="ECO:0000256" key="4">
    <source>
        <dbReference type="ARBA" id="ARBA00023136"/>
    </source>
</evidence>
<name>A0A6P3S6D1_PTEVA</name>
<dbReference type="SUPFAM" id="SSF57302">
    <property type="entry name" value="Snake toxin-like"/>
    <property type="match status" value="1"/>
</dbReference>
<evidence type="ECO:0000313" key="8">
    <source>
        <dbReference type="Proteomes" id="UP000515202"/>
    </source>
</evidence>
<dbReference type="InterPro" id="IPR045860">
    <property type="entry name" value="Snake_toxin-like_sf"/>
</dbReference>
<dbReference type="OrthoDB" id="9538399at2759"/>
<evidence type="ECO:0000313" key="9">
    <source>
        <dbReference type="RefSeq" id="XP_011385847.1"/>
    </source>
</evidence>
<dbReference type="GO" id="GO:0045217">
    <property type="term" value="P:cell-cell junction maintenance"/>
    <property type="evidence" value="ECO:0007669"/>
    <property type="project" value="TreeGrafter"/>
</dbReference>
<dbReference type="Proteomes" id="UP000515202">
    <property type="component" value="Unplaced"/>
</dbReference>
<feature type="chain" id="PRO_5028101069" evidence="6">
    <location>
        <begin position="22"/>
        <end position="458"/>
    </location>
</feature>